<dbReference type="GO" id="GO:0055036">
    <property type="term" value="C:virion membrane"/>
    <property type="evidence" value="ECO:0007669"/>
    <property type="project" value="UniProtKB-SubCell"/>
</dbReference>
<evidence type="ECO:0000256" key="3">
    <source>
        <dbReference type="ARBA" id="ARBA00022506"/>
    </source>
</evidence>
<keyword evidence="16 23" id="KW-0175">Coiled coil</keyword>
<evidence type="ECO:0000256" key="22">
    <source>
        <dbReference type="ARBA" id="ARBA00023296"/>
    </source>
</evidence>
<gene>
    <name evidence="23 29" type="primary">S</name>
</gene>
<keyword evidence="19 23" id="KW-1015">Disulfide bond</keyword>
<organism evidence="29">
    <name type="scientific">Horseshoe bat sarbecovirus</name>
    <dbReference type="NCBI Taxonomy" id="3068538"/>
    <lineage>
        <taxon>Viruses</taxon>
        <taxon>Riboviria</taxon>
        <taxon>Orthornavirae</taxon>
        <taxon>Pisuviricota</taxon>
        <taxon>Pisoniviricetes</taxon>
        <taxon>Nidovirales</taxon>
        <taxon>Cornidovirineae</taxon>
        <taxon>Coronaviridae</taxon>
        <taxon>Orthocoronavirinae</taxon>
        <taxon>Betacoronavirus</taxon>
        <taxon>Sarbecovirus</taxon>
    </lineage>
</organism>
<dbReference type="InterPro" id="IPR032500">
    <property type="entry name" value="bCoV_S1_N"/>
</dbReference>
<evidence type="ECO:0000256" key="12">
    <source>
        <dbReference type="ARBA" id="ARBA00022870"/>
    </source>
</evidence>
<dbReference type="InterPro" id="IPR036326">
    <property type="entry name" value="Spike_S1_RBD_sf_bCoV"/>
</dbReference>
<evidence type="ECO:0000256" key="10">
    <source>
        <dbReference type="ARBA" id="ARBA00022804"/>
    </source>
</evidence>
<protein>
    <recommendedName>
        <fullName evidence="23">Spike glycoprotein</fullName>
        <shortName evidence="23">S glycoprotein</shortName>
    </recommendedName>
    <alternativeName>
        <fullName evidence="23">E2</fullName>
    </alternativeName>
    <alternativeName>
        <fullName evidence="23">Peplomer protein</fullName>
    </alternativeName>
    <component>
        <recommendedName>
            <fullName evidence="23">Spike protein S1</fullName>
        </recommendedName>
    </component>
    <component>
        <recommendedName>
            <fullName evidence="23">Spike protein S2</fullName>
        </recommendedName>
    </component>
    <component>
        <recommendedName>
            <fullName evidence="23">Spike protein S2'</fullName>
        </recommendedName>
    </component>
</protein>
<dbReference type="Gene3D" id="1.20.5.790">
    <property type="entry name" value="Single helix bin"/>
    <property type="match status" value="1"/>
</dbReference>
<dbReference type="CDD" id="cd21477">
    <property type="entry name" value="SARS-CoV-like_Spike_S1_RBD"/>
    <property type="match status" value="1"/>
</dbReference>
<keyword evidence="8 23" id="KW-0812">Transmembrane</keyword>
<feature type="domain" description="BetaCoV S1-NTD" evidence="26">
    <location>
        <begin position="12"/>
        <end position="292"/>
    </location>
</feature>
<evidence type="ECO:0000259" key="27">
    <source>
        <dbReference type="PROSITE" id="PS51923"/>
    </source>
</evidence>
<keyword evidence="3 23" id="KW-1168">Fusion of virus membrane with host membrane</keyword>
<comment type="subcellular location">
    <subcellularLocation>
        <location evidence="2 23">Host cell membrane</location>
        <topology evidence="2 23">Single-pass type I membrane protein</topology>
    </subcellularLocation>
    <subcellularLocation>
        <location evidence="1 23">Host endoplasmic reticulum-Golgi intermediate compartment membrane</location>
        <topology evidence="1 23">Single-pass type I membrane protein</topology>
    </subcellularLocation>
    <subcellularLocation>
        <location evidence="23">Virion membrane</location>
        <topology evidence="23">Single-pass type I membrane protein</topology>
    </subcellularLocation>
    <text evidence="23">Accumulates in the endoplasmic reticulum-Golgi intermediate compartment, where it participates in virus particle assembly. Some S oligomers are transported to the host plasma membrane, where they may mediate cell-cell fusion.</text>
</comment>
<keyword evidence="15 23" id="KW-0843">Virulence</keyword>
<keyword evidence="21 23" id="KW-0449">Lipoprotein</keyword>
<keyword evidence="13 23" id="KW-0261">Viral envelope protein</keyword>
<comment type="domain">
    <text evidence="23">Fusion peptide 1 (FP1) and fusion peptide 2 (FP2) function cooperatively and have a membrane-ordering effect on lipid headgroups and shallow hydrophobic regions of target bilayers. They are considered as two domains of an extended, bipartite FP. The membrane-ordering activity is calcium-dependent and also dependent on correct folding, which is maintained by an internal disulfide bond in FP2.</text>
</comment>
<feature type="region of interest" description="Fusion peptide 1" evidence="23">
    <location>
        <begin position="799"/>
        <end position="820"/>
    </location>
</feature>
<dbReference type="SUPFAM" id="SSF143587">
    <property type="entry name" value="SARS receptor-binding domain-like"/>
    <property type="match status" value="1"/>
</dbReference>
<evidence type="ECO:0000256" key="1">
    <source>
        <dbReference type="ARBA" id="ARBA00004372"/>
    </source>
</evidence>
<keyword evidence="10 23" id="KW-1161">Viral attachment to host cell</keyword>
<dbReference type="GO" id="GO:0020002">
    <property type="term" value="C:host cell plasma membrane"/>
    <property type="evidence" value="ECO:0007669"/>
    <property type="project" value="UniProtKB-SubCell"/>
</dbReference>
<feature type="site" description="Cleavage" evidence="23">
    <location>
        <begin position="798"/>
        <end position="799"/>
    </location>
</feature>
<dbReference type="InterPro" id="IPR044874">
    <property type="entry name" value="Spike_S2_CoV_HR2"/>
</dbReference>
<evidence type="ECO:0000256" key="14">
    <source>
        <dbReference type="ARBA" id="ARBA00022989"/>
    </source>
</evidence>
<feature type="region of interest" description="Fusion peptide 2" evidence="23">
    <location>
        <begin position="818"/>
        <end position="838"/>
    </location>
</feature>
<feature type="region of interest" description="Heptad repeat 1" evidence="23">
    <location>
        <begin position="903"/>
        <end position="953"/>
    </location>
</feature>
<dbReference type="InterPro" id="IPR018548">
    <property type="entry name" value="Spike_S1_RBD_bCoV"/>
</dbReference>
<keyword evidence="9 23" id="KW-0732">Signal</keyword>
<keyword evidence="18 23" id="KW-0564">Palmitate</keyword>
<feature type="disulfide bond" evidence="23">
    <location>
        <begin position="823"/>
        <end position="834"/>
    </location>
</feature>
<dbReference type="EMBL" id="OR233325">
    <property type="protein sequence ID" value="WLJ60560.1"/>
    <property type="molecule type" value="Genomic_RNA"/>
</dbReference>
<evidence type="ECO:0000256" key="23">
    <source>
        <dbReference type="HAMAP-Rule" id="MF_04099"/>
    </source>
</evidence>
<dbReference type="GO" id="GO:0019031">
    <property type="term" value="C:viral envelope"/>
    <property type="evidence" value="ECO:0007669"/>
    <property type="project" value="UniProtKB-UniRule"/>
</dbReference>
<dbReference type="InterPro" id="IPR043002">
    <property type="entry name" value="Spike_N_sf"/>
</dbReference>
<dbReference type="Pfam" id="PF01601">
    <property type="entry name" value="CoV_S2"/>
    <property type="match status" value="1"/>
</dbReference>
<feature type="coiled-coil region" evidence="23">
    <location>
        <begin position="1158"/>
        <end position="1186"/>
    </location>
</feature>
<evidence type="ECO:0000256" key="19">
    <source>
        <dbReference type="ARBA" id="ARBA00023157"/>
    </source>
</evidence>
<comment type="function">
    <text evidence="23">Spike protein S2: mediates fusion of the virion and cellular membranes by acting as a class I viral fusion protein. Under the current model, the protein has at least three conformational states: pre-fusion native state, pre-hairpin intermediate state, and post-fusion hairpin state. During viral and target cell membrane fusion, the coiled coil regions (heptad repeats) assume a trimer-of-hairpins structure, positioning the fusion peptide in close proximity to the C-terminal region of the ectodomain. The formation of this structure appears to drive apposition and subsequent fusion of viral and target cell membranes.</text>
</comment>
<keyword evidence="7 23" id="KW-1162">Viral penetration into host cytoplasm</keyword>
<dbReference type="PROSITE" id="PS51921">
    <property type="entry name" value="BCOV_S1_CTD"/>
    <property type="match status" value="1"/>
</dbReference>
<evidence type="ECO:0000256" key="20">
    <source>
        <dbReference type="ARBA" id="ARBA00023180"/>
    </source>
</evidence>
<feature type="transmembrane region" description="Helical" evidence="24">
    <location>
        <begin position="1197"/>
        <end position="1219"/>
    </location>
</feature>
<evidence type="ECO:0000256" key="21">
    <source>
        <dbReference type="ARBA" id="ARBA00023288"/>
    </source>
</evidence>
<comment type="function">
    <text evidence="23">Spike protein S1: attaches the virion to the cell membrane by interacting with host receptor, initiating the infection.</text>
</comment>
<comment type="PTM">
    <text evidence="23">Specific enzymatic cleavages in vivo yield mature proteins. The precursor is processed into S1 and S2 by host cell furin or another cellular protease to yield the mature S1 and S2 proteins. Additionally, a second cleavage leads to the release of a fusion peptide after viral attachment to host cell receptor.</text>
</comment>
<evidence type="ECO:0000256" key="24">
    <source>
        <dbReference type="SAM" id="Phobius"/>
    </source>
</evidence>
<evidence type="ECO:0000259" key="25">
    <source>
        <dbReference type="PROSITE" id="PS51921"/>
    </source>
</evidence>
<dbReference type="Pfam" id="PF16451">
    <property type="entry name" value="bCoV_S1_N"/>
    <property type="match status" value="1"/>
</dbReference>
<keyword evidence="22 23" id="KW-1160">Virus entry into host cell</keyword>
<dbReference type="Pfam" id="PF19214">
    <property type="entry name" value="CoV_S2_C"/>
    <property type="match status" value="1"/>
</dbReference>
<feature type="domain" description="Coronavirus spike (S) glycoprotein S2 subunit heptad repeat 2 (HR2) region profile" evidence="28">
    <location>
        <begin position="1126"/>
        <end position="1207"/>
    </location>
</feature>
<dbReference type="InterPro" id="IPR043473">
    <property type="entry name" value="S2_sf_CoV"/>
</dbReference>
<keyword evidence="14 23" id="KW-1133">Transmembrane helix</keyword>
<keyword evidence="4 23" id="KW-1170">Fusion of virus membrane with host endosomal membrane</keyword>
<name>A0AA50A7F7_9BETC</name>
<evidence type="ECO:0000256" key="9">
    <source>
        <dbReference type="ARBA" id="ARBA00022729"/>
    </source>
</evidence>
<dbReference type="PROSITE" id="PS51922">
    <property type="entry name" value="BCOV_S1_NTD"/>
    <property type="match status" value="1"/>
</dbReference>
<dbReference type="PROSITE" id="PS51924">
    <property type="entry name" value="COV_S2_HR2"/>
    <property type="match status" value="1"/>
</dbReference>
<dbReference type="InterPro" id="IPR044341">
    <property type="entry name" value="Spike_S1_N_SARS-CoV-like"/>
</dbReference>
<dbReference type="GO" id="GO:0046789">
    <property type="term" value="F:host cell surface receptor binding"/>
    <property type="evidence" value="ECO:0007669"/>
    <property type="project" value="UniProtKB-ARBA"/>
</dbReference>
<evidence type="ECO:0000256" key="8">
    <source>
        <dbReference type="ARBA" id="ARBA00022692"/>
    </source>
</evidence>
<keyword evidence="12 23" id="KW-1043">Host membrane</keyword>
<proteinExistence type="inferred from homology"/>
<evidence type="ECO:0000259" key="26">
    <source>
        <dbReference type="PROSITE" id="PS51922"/>
    </source>
</evidence>
<dbReference type="CDD" id="cd22378">
    <property type="entry name" value="SARS-CoV-like_Spike_SD1-2_S1-S2_S2"/>
    <property type="match status" value="1"/>
</dbReference>
<keyword evidence="5 23" id="KW-1032">Host cell membrane</keyword>
<comment type="PTM">
    <text evidence="23">The cytoplasmic Cys-rich domain is palmitoylated. Spike glycoprotein is digested within host endosomes.</text>
</comment>
<dbReference type="GO" id="GO:0046598">
    <property type="term" value="P:positive regulation of viral entry into host cell"/>
    <property type="evidence" value="ECO:0007669"/>
    <property type="project" value="UniProtKB-ARBA"/>
</dbReference>
<feature type="coiled-coil region" evidence="23">
    <location>
        <begin position="932"/>
        <end position="976"/>
    </location>
</feature>
<dbReference type="Pfam" id="PF09408">
    <property type="entry name" value="bCoV_S1_RBD"/>
    <property type="match status" value="1"/>
</dbReference>
<dbReference type="GO" id="GO:0044173">
    <property type="term" value="C:host cell endoplasmic reticulum-Golgi intermediate compartment membrane"/>
    <property type="evidence" value="ECO:0007669"/>
    <property type="project" value="UniProtKB-SubCell"/>
</dbReference>
<dbReference type="Gene3D" id="1.20.5.300">
    <property type="match status" value="1"/>
</dbReference>
<feature type="topological domain" description="Cytoplasmic" evidence="23">
    <location>
        <begin position="1218"/>
        <end position="1256"/>
    </location>
</feature>
<feature type="disulfide bond" evidence="23">
    <location>
        <begin position="368"/>
        <end position="421"/>
    </location>
</feature>
<evidence type="ECO:0000256" key="5">
    <source>
        <dbReference type="ARBA" id="ARBA00022511"/>
    </source>
</evidence>
<feature type="chain" id="PRO_5041494296" description="Spike protein S2" evidence="23">
    <location>
        <begin position="669"/>
        <end position="1256"/>
    </location>
</feature>
<dbReference type="GO" id="GO:0075509">
    <property type="term" value="P:endocytosis involved in viral entry into host cell"/>
    <property type="evidence" value="ECO:0007669"/>
    <property type="project" value="UniProtKB-UniRule"/>
</dbReference>
<evidence type="ECO:0000259" key="28">
    <source>
        <dbReference type="PROSITE" id="PS51924"/>
    </source>
</evidence>
<keyword evidence="20 23" id="KW-0325">Glycoprotein</keyword>
<dbReference type="InterPro" id="IPR043614">
    <property type="entry name" value="Spike_S2_CoV_C"/>
</dbReference>
<evidence type="ECO:0000256" key="2">
    <source>
        <dbReference type="ARBA" id="ARBA00004402"/>
    </source>
</evidence>
<dbReference type="SUPFAM" id="SSF111474">
    <property type="entry name" value="Coronavirus S2 glycoprotein"/>
    <property type="match status" value="2"/>
</dbReference>
<dbReference type="FunFam" id="1.20.5.300:FF:000003">
    <property type="entry name" value="Spike glycoprotein"/>
    <property type="match status" value="1"/>
</dbReference>
<sequence length="1256" mass="138490">MIFLIFFSIAAVAGQQSCGRLSAKSQPNLDQFSSSRRGFYYFDDVFRSDTRVLTTSYFLPFGSNLTRYLTLAGDSSRSIYYDNPKIPFHDGIYFAATEKSNVIRGWIFGSTLDNTTQSAVILNNGSHIIMRVCNFQFCADPMFVVSQSNPYQSWVYTQASNCTYDRVHAFSISVGTNTGLFKHLREHVFKNVDGFLTVYHNYESINVNSGIPQGFSVLKPILKLPLGLNITNFRVVMTLYSPTTSNFNADSAAYFVGHLKPLTFLAEFDFNGTITNAIDCSQDPLAELKCTTKSFAIDKGIYQTSNFRVTPSQNVIRFPNITNLCPFGEVFNASSFPSVYAWERRKISDCVADYSVLYNSTSFSTFKCYGVSATKLNDLCFSNVYADSFVVQGDQVRQIAPSQTGVIADYNYRLPDDFTGCVIAWNTNGIDSQSGNRNYYYRLFRGSKLTPYERDISNNLFAPGGGTCNSVGPNCYEPLKSYSFHTTSGVGYQPYRVVVLSFELLNAPATVCGPKQSTDLIKNKCVNFNFNGLTGVGVLTDSSKKFQPFQQFGRDVSDFTDSVRDPKTLQILDISPCSFGGVSVITPGTNMSTDVAVLYQDVNCTDVPTAIHSDQLTPAWRVYSTGSNVFQTQAGCLIGAEYVNNSIECDIPIGAGICASYHAASALSSNSQRSIVAYTMSLGAESSLAYSNNTISIPTNFTISITTEVLPVSMAKTSVDCNMYICGDSTECSNLLLQYGSFCTQLNRALSGIAVEQDRNTREVFAQVKQMYKTPPLKDFGGFNFSQILPDPLKPTKRSFIEDLLYNKVTLADPGFMKQYGDCLGGINARDLICAQKFNGLTVLPPLLTDDMIAAYTAALISGTASAGYTFGAGAALQIPFAMQMAYRFNGIGVTQNVLYENQKQIANQFNRAINQIQDSLTTTSKALGKLQDVINQNAVALNTLVKQLSSNFGAISSVLNDILSRLDKVEAEVQIDRLITGRLQSLQTYVTQQLIRAAEIRASANLAATKMSECVLGQSKRVDFCGTGYHLMSFPQAAPHGVVFLHVTYMPSQERNFTTAPAVCHDGRAYFPKEGVFVSNGTSWSITQRNYYSPQPITTDNTFVSGSCDVVIGIINNTVYDPLQPELESFKQELDKYFKNHTSPDVDFGDISGINASVVDIQKDIDRLNEIARNLNESLIDLQELGKYEQYIKWPWYVWLGFVAGIVAIIMAAVMLCCMTSCCSCFKGLCSCGSCCKFDEDDSEPVLKGVKLHYT</sequence>
<evidence type="ECO:0000313" key="29">
    <source>
        <dbReference type="EMBL" id="WLJ60560.1"/>
    </source>
</evidence>
<comment type="caution">
    <text evidence="23">Lacks conserved residue(s) required for the propagation of feature annotation.</text>
</comment>
<evidence type="ECO:0000256" key="11">
    <source>
        <dbReference type="ARBA" id="ARBA00022844"/>
    </source>
</evidence>
<feature type="domain" description="Coronavirus spike (S) glycoprotein S2 subunit heptad repeat 1 (HR1) region profile" evidence="27">
    <location>
        <begin position="879"/>
        <end position="984"/>
    </location>
</feature>
<comment type="subunit">
    <text evidence="23">Homotrimer; each monomer consists of a S1 and a S2 subunit. The resulting peplomers protrude from the virus surface as spikes.</text>
</comment>
<dbReference type="Gene3D" id="2.60.120.960">
    <property type="entry name" value="Spike glycoprotein, N-terminal domain"/>
    <property type="match status" value="1"/>
</dbReference>
<feature type="domain" description="BetaCoV S1-CTD" evidence="25">
    <location>
        <begin position="323"/>
        <end position="514"/>
    </location>
</feature>
<reference evidence="29" key="1">
    <citation type="journal article" date="2023" name="Res Sq">
        <title>Phylogeographic evolution of horseshoe bat sarbecoviruses in Vietnam and implications for the origins of SARS-CoV and SARS-CoV-2.</title>
        <authorList>
            <person name="Hassanin A."/>
            <person name="Tu V."/>
            <person name="Goerfoel T."/>
            <person name="Ngon L."/>
            <person name="Pham P."/>
            <person name="Hang C."/>
            <person name="Tuan T."/>
            <person name="Prot M."/>
            <person name="Simon-Loriere E."/>
            <person name="Kemenesi G."/>
            <person name="Toth G."/>
            <person name="Moulin L."/>
            <person name="Wurtzer S."/>
        </authorList>
    </citation>
    <scope>NUCLEOTIDE SEQUENCE</scope>
    <source>
        <strain evidence="29">Ra22DB163</strain>
    </source>
</reference>
<evidence type="ECO:0000256" key="6">
    <source>
        <dbReference type="ARBA" id="ARBA00022581"/>
    </source>
</evidence>
<evidence type="ECO:0000256" key="18">
    <source>
        <dbReference type="ARBA" id="ARBA00023139"/>
    </source>
</evidence>
<feature type="region of interest" description="Heptad repeat 2" evidence="23">
    <location>
        <begin position="1146"/>
        <end position="1185"/>
    </location>
</feature>
<dbReference type="InterPro" id="IPR044873">
    <property type="entry name" value="Spike_S2_CoV_HR1"/>
</dbReference>
<dbReference type="GO" id="GO:0016020">
    <property type="term" value="C:membrane"/>
    <property type="evidence" value="ECO:0007669"/>
    <property type="project" value="UniProtKB-UniRule"/>
</dbReference>
<evidence type="ECO:0000256" key="15">
    <source>
        <dbReference type="ARBA" id="ARBA00023026"/>
    </source>
</evidence>
<dbReference type="GO" id="GO:0019064">
    <property type="term" value="P:fusion of virus membrane with host plasma membrane"/>
    <property type="evidence" value="ECO:0007669"/>
    <property type="project" value="UniProtKB-UniRule"/>
</dbReference>
<keyword evidence="11 23" id="KW-0946">Virion</keyword>
<evidence type="ECO:0000256" key="13">
    <source>
        <dbReference type="ARBA" id="ARBA00022879"/>
    </source>
</evidence>
<dbReference type="GO" id="GO:0046813">
    <property type="term" value="P:receptor-mediated virion attachment to host cell"/>
    <property type="evidence" value="ECO:0007669"/>
    <property type="project" value="UniProtKB-UniRule"/>
</dbReference>
<evidence type="ECO:0000256" key="17">
    <source>
        <dbReference type="ARBA" id="ARBA00023136"/>
    </source>
</evidence>
<feature type="disulfide bond" evidence="23">
    <location>
        <begin position="325"/>
        <end position="350"/>
    </location>
</feature>
<keyword evidence="17 23" id="KW-0472">Membrane</keyword>
<evidence type="ECO:0000256" key="4">
    <source>
        <dbReference type="ARBA" id="ARBA00022510"/>
    </source>
</evidence>
<dbReference type="GO" id="GO:0042802">
    <property type="term" value="F:identical protein binding"/>
    <property type="evidence" value="ECO:0007669"/>
    <property type="project" value="UniProtKB-ARBA"/>
</dbReference>
<dbReference type="Gene3D" id="3.30.70.1840">
    <property type="match status" value="2"/>
</dbReference>
<comment type="similarity">
    <text evidence="23">Belongs to the betacoronaviruses spike protein family.</text>
</comment>
<keyword evidence="6 23" id="KW-0945">Host-virus interaction</keyword>
<feature type="short sequence motif" description="KxHxx" evidence="23">
    <location>
        <begin position="1252"/>
        <end position="1256"/>
    </location>
</feature>
<dbReference type="HAMAP" id="MF_04099">
    <property type="entry name" value="BETA_CORONA_SPIKE"/>
    <property type="match status" value="1"/>
</dbReference>
<dbReference type="GO" id="GO:0039654">
    <property type="term" value="P:fusion of virus membrane with host endosome membrane"/>
    <property type="evidence" value="ECO:0007669"/>
    <property type="project" value="UniProtKB-UniRule"/>
</dbReference>
<dbReference type="InterPro" id="IPR002552">
    <property type="entry name" value="Spike_S2_CoV"/>
</dbReference>
<accession>A0AA50A7F7</accession>
<evidence type="ECO:0000256" key="7">
    <source>
        <dbReference type="ARBA" id="ARBA00022595"/>
    </source>
</evidence>
<dbReference type="CDD" id="cd21624">
    <property type="entry name" value="SARS-CoV-like_Spike_S1_NTD"/>
    <property type="match status" value="1"/>
</dbReference>
<feature type="chain" id="PRO_5041494295" description="Spike protein S2'" evidence="23">
    <location>
        <begin position="799"/>
        <end position="1256"/>
    </location>
</feature>
<comment type="function">
    <text evidence="23">Spike protein S2': Acts as a viral fusion peptide which is unmasked following S2 cleavage occurring upon virus endocytosis.</text>
</comment>
<dbReference type="PROSITE" id="PS51923">
    <property type="entry name" value="COV_S2_HR1"/>
    <property type="match status" value="1"/>
</dbReference>
<evidence type="ECO:0000256" key="16">
    <source>
        <dbReference type="ARBA" id="ARBA00023054"/>
    </source>
</evidence>
<dbReference type="InterPro" id="IPR042578">
    <property type="entry name" value="BETA_CORONA_SPIKE"/>
</dbReference>